<sequence>MSDFTLLSTLWLLASVPWAGLMLWLTKRDKQRTLIAPHLAKAMGMQSKQPRKKGLGLITIMGLITIVALAGPSFSSQERPSYTNSSARVLVMDMSMSMYANDIKPNRLTLARYKALDLLKTWKEGSTGLVAYAGDAYQISPMTSDSQTIANQLPNLSPELMPYPGADASKGVELAIEMMSNAGLDAGDIVLITDDIDDAEKSAIESLLPSSKWRLTILGMGSRAGAPIQLNDGSLMTHDSGQPVIAKSNFDNMRQLASSVNGDFVPVQPTNSDVERISQITSQVDSANATNHGQTLMERNNQGYWLIPLLLLPALLLFRRGILLSALLAITLPLMPTESAYANPWINNDQQAMALYEQGQYDQAAELFEDPSWKGAAQYNANNFEAAIDTFKGLDNADAQYNLANAYAQSGQLEQAAELYQSLLDTNPNHQDAQHNLDVVKKALEQQQQQQQQQQQGEPSQDKSQGNNASQDAQQSQQSEQNPEQGEAQDEKSGEQEQPQDRQNDQSNGEDSEQSENASKPSDQEQQQDQTKQAANQQNDEQNSEPNSDESAEAQANPLSNQQAVDPELRKLQQVENARDPSRLLQAQMILQAQQKQPPQDTGKKW</sequence>
<feature type="compositionally biased region" description="Low complexity" evidence="2">
    <location>
        <begin position="464"/>
        <end position="486"/>
    </location>
</feature>
<keyword evidence="1" id="KW-0802">TPR repeat</keyword>
<feature type="transmembrane region" description="Helical" evidence="3">
    <location>
        <begin position="6"/>
        <end position="25"/>
    </location>
</feature>
<feature type="compositionally biased region" description="Basic and acidic residues" evidence="2">
    <location>
        <begin position="489"/>
        <end position="504"/>
    </location>
</feature>
<dbReference type="PROSITE" id="PS50293">
    <property type="entry name" value="TPR_REGION"/>
    <property type="match status" value="1"/>
</dbReference>
<dbReference type="SMART" id="SM00028">
    <property type="entry name" value="TPR"/>
    <property type="match status" value="1"/>
</dbReference>
<dbReference type="InterPro" id="IPR050768">
    <property type="entry name" value="UPF0353/GerABKA_families"/>
</dbReference>
<feature type="transmembrane region" description="Helical" evidence="3">
    <location>
        <begin position="55"/>
        <end position="74"/>
    </location>
</feature>
<dbReference type="Proteomes" id="UP000268973">
    <property type="component" value="Unassembled WGS sequence"/>
</dbReference>
<dbReference type="Gene3D" id="1.25.40.10">
    <property type="entry name" value="Tetratricopeptide repeat domain"/>
    <property type="match status" value="1"/>
</dbReference>
<dbReference type="RefSeq" id="WP_126572386.1">
    <property type="nucleotide sequence ID" value="NZ_RXZH01000001.1"/>
</dbReference>
<keyword evidence="3" id="KW-1133">Transmembrane helix</keyword>
<dbReference type="PANTHER" id="PTHR22550:SF14">
    <property type="entry name" value="VWFA DOMAIN-CONTAINING PROTEIN"/>
    <property type="match status" value="1"/>
</dbReference>
<dbReference type="InterPro" id="IPR011990">
    <property type="entry name" value="TPR-like_helical_dom_sf"/>
</dbReference>
<keyword evidence="3" id="KW-0812">Transmembrane</keyword>
<dbReference type="SUPFAM" id="SSF48452">
    <property type="entry name" value="TPR-like"/>
    <property type="match status" value="1"/>
</dbReference>
<gene>
    <name evidence="5" type="ORF">EJ063_02280</name>
</gene>
<dbReference type="PROSITE" id="PS50005">
    <property type="entry name" value="TPR"/>
    <property type="match status" value="1"/>
</dbReference>
<evidence type="ECO:0000256" key="2">
    <source>
        <dbReference type="SAM" id="MobiDB-lite"/>
    </source>
</evidence>
<feature type="region of interest" description="Disordered" evidence="2">
    <location>
        <begin position="443"/>
        <end position="606"/>
    </location>
</feature>
<evidence type="ECO:0000256" key="3">
    <source>
        <dbReference type="SAM" id="Phobius"/>
    </source>
</evidence>
<comment type="caution">
    <text evidence="5">The sequence shown here is derived from an EMBL/GenBank/DDBJ whole genome shotgun (WGS) entry which is preliminary data.</text>
</comment>
<organism evidence="5 6">
    <name type="scientific">Vibrio aquaticus</name>
    <dbReference type="NCBI Taxonomy" id="2496559"/>
    <lineage>
        <taxon>Bacteria</taxon>
        <taxon>Pseudomonadati</taxon>
        <taxon>Pseudomonadota</taxon>
        <taxon>Gammaproteobacteria</taxon>
        <taxon>Vibrionales</taxon>
        <taxon>Vibrionaceae</taxon>
        <taxon>Vibrio</taxon>
    </lineage>
</organism>
<feature type="compositionally biased region" description="Basic and acidic residues" evidence="2">
    <location>
        <begin position="567"/>
        <end position="582"/>
    </location>
</feature>
<feature type="compositionally biased region" description="Low complexity" evidence="2">
    <location>
        <begin position="584"/>
        <end position="600"/>
    </location>
</feature>
<dbReference type="Pfam" id="PF13519">
    <property type="entry name" value="VWA_2"/>
    <property type="match status" value="1"/>
</dbReference>
<dbReference type="AlphaFoldDB" id="A0A3S0N7F3"/>
<keyword evidence="3" id="KW-0472">Membrane</keyword>
<evidence type="ECO:0000256" key="1">
    <source>
        <dbReference type="PROSITE-ProRule" id="PRU00339"/>
    </source>
</evidence>
<reference evidence="5 6" key="1">
    <citation type="submission" date="2018-12" db="EMBL/GenBank/DDBJ databases">
        <title>Vibrio sp. isolated from China Sea.</title>
        <authorList>
            <person name="Li Y."/>
        </authorList>
    </citation>
    <scope>NUCLEOTIDE SEQUENCE [LARGE SCALE GENOMIC DNA]</scope>
    <source>
        <strain evidence="5 6">BEI207</strain>
    </source>
</reference>
<keyword evidence="6" id="KW-1185">Reference proteome</keyword>
<dbReference type="SUPFAM" id="SSF53300">
    <property type="entry name" value="vWA-like"/>
    <property type="match status" value="1"/>
</dbReference>
<dbReference type="InterPro" id="IPR002035">
    <property type="entry name" value="VWF_A"/>
</dbReference>
<dbReference type="Pfam" id="PF13432">
    <property type="entry name" value="TPR_16"/>
    <property type="match status" value="1"/>
</dbReference>
<name>A0A3S0N7F3_9VIBR</name>
<evidence type="ECO:0000313" key="6">
    <source>
        <dbReference type="Proteomes" id="UP000268973"/>
    </source>
</evidence>
<dbReference type="OrthoDB" id="9807628at2"/>
<dbReference type="InterPro" id="IPR036465">
    <property type="entry name" value="vWFA_dom_sf"/>
</dbReference>
<dbReference type="Gene3D" id="3.40.50.410">
    <property type="entry name" value="von Willebrand factor, type A domain"/>
    <property type="match status" value="1"/>
</dbReference>
<dbReference type="PANTHER" id="PTHR22550">
    <property type="entry name" value="SPORE GERMINATION PROTEIN"/>
    <property type="match status" value="1"/>
</dbReference>
<feature type="compositionally biased region" description="Low complexity" evidence="2">
    <location>
        <begin position="524"/>
        <end position="540"/>
    </location>
</feature>
<proteinExistence type="predicted"/>
<accession>A0A3S0N7F3</accession>
<feature type="compositionally biased region" description="Low complexity" evidence="2">
    <location>
        <begin position="446"/>
        <end position="456"/>
    </location>
</feature>
<protein>
    <submittedName>
        <fullName evidence="5">VWA domain-containing protein</fullName>
    </submittedName>
</protein>
<feature type="domain" description="VWFA" evidence="4">
    <location>
        <begin position="87"/>
        <end position="260"/>
    </location>
</feature>
<evidence type="ECO:0000259" key="4">
    <source>
        <dbReference type="PROSITE" id="PS50234"/>
    </source>
</evidence>
<dbReference type="PROSITE" id="PS50234">
    <property type="entry name" value="VWFA"/>
    <property type="match status" value="1"/>
</dbReference>
<feature type="repeat" description="TPR" evidence="1">
    <location>
        <begin position="397"/>
        <end position="430"/>
    </location>
</feature>
<evidence type="ECO:0000313" key="5">
    <source>
        <dbReference type="EMBL" id="RTZ17635.1"/>
    </source>
</evidence>
<dbReference type="EMBL" id="RXZH01000001">
    <property type="protein sequence ID" value="RTZ17635.1"/>
    <property type="molecule type" value="Genomic_DNA"/>
</dbReference>
<dbReference type="InterPro" id="IPR019734">
    <property type="entry name" value="TPR_rpt"/>
</dbReference>